<dbReference type="Pfam" id="PF10094">
    <property type="entry name" value="DUF2332"/>
    <property type="match status" value="1"/>
</dbReference>
<proteinExistence type="predicted"/>
<evidence type="ECO:0000313" key="2">
    <source>
        <dbReference type="Proteomes" id="UP001501612"/>
    </source>
</evidence>
<reference evidence="1 2" key="1">
    <citation type="journal article" date="2019" name="Int. J. Syst. Evol. Microbiol.">
        <title>The Global Catalogue of Microorganisms (GCM) 10K type strain sequencing project: providing services to taxonomists for standard genome sequencing and annotation.</title>
        <authorList>
            <consortium name="The Broad Institute Genomics Platform"/>
            <consortium name="The Broad Institute Genome Sequencing Center for Infectious Disease"/>
            <person name="Wu L."/>
            <person name="Ma J."/>
        </authorList>
    </citation>
    <scope>NUCLEOTIDE SEQUENCE [LARGE SCALE GENOMIC DNA]</scope>
    <source>
        <strain evidence="1 2">JCM 14046</strain>
    </source>
</reference>
<organism evidence="1 2">
    <name type="scientific">Nocardioides lentus</name>
    <dbReference type="NCBI Taxonomy" id="338077"/>
    <lineage>
        <taxon>Bacteria</taxon>
        <taxon>Bacillati</taxon>
        <taxon>Actinomycetota</taxon>
        <taxon>Actinomycetes</taxon>
        <taxon>Propionibacteriales</taxon>
        <taxon>Nocardioidaceae</taxon>
        <taxon>Nocardioides</taxon>
    </lineage>
</organism>
<evidence type="ECO:0000313" key="1">
    <source>
        <dbReference type="EMBL" id="GAA1907155.1"/>
    </source>
</evidence>
<dbReference type="RefSeq" id="WP_344003239.1">
    <property type="nucleotide sequence ID" value="NZ_BAAAMY010000001.1"/>
</dbReference>
<dbReference type="EMBL" id="BAAAMY010000001">
    <property type="protein sequence ID" value="GAA1907155.1"/>
    <property type="molecule type" value="Genomic_DNA"/>
</dbReference>
<dbReference type="Proteomes" id="UP001501612">
    <property type="component" value="Unassembled WGS sequence"/>
</dbReference>
<dbReference type="InterPro" id="IPR011200">
    <property type="entry name" value="UCP012608"/>
</dbReference>
<protein>
    <recommendedName>
        <fullName evidence="3">DUF2332 domain-containing protein</fullName>
    </recommendedName>
</protein>
<keyword evidence="2" id="KW-1185">Reference proteome</keyword>
<sequence>MKVFAGIAEQYADFAAYAEGDSPCFADWARRAAADDDVLAWLDTLPVPKRQPNLVFAAARWHGVPAPAPYDVLRAALLDDDGSIARTVRERSTQTNEAGRLATLLPALARVAEQSPEPLALLELGASAGLCLYPDRYAYRWQPPGGDGEDVVLREDPDAPELVCRVLEGPGGRPDLPRRLPVVAWRGGIDLHPLDVADDEQTAWLTTLVWPEQEHRRARLVAAIGVARADPPVLVAGDLLEELPAAVDLAARHGTVVVLHSAAAAYLDPAERERLVTTLSGMVADGACRWISNEGAGVLPGVTATGPDVPEGTATFVLGLDGRALAWTHGHGASMTWL</sequence>
<gene>
    <name evidence="1" type="ORF">GCM10009737_04970</name>
</gene>
<accession>A0ABN2NZ85</accession>
<comment type="caution">
    <text evidence="1">The sequence shown here is derived from an EMBL/GenBank/DDBJ whole genome shotgun (WGS) entry which is preliminary data.</text>
</comment>
<evidence type="ECO:0008006" key="3">
    <source>
        <dbReference type="Google" id="ProtNLM"/>
    </source>
</evidence>
<name>A0ABN2NZ85_9ACTN</name>